<evidence type="ECO:0000313" key="4">
    <source>
        <dbReference type="Proteomes" id="UP000799438"/>
    </source>
</evidence>
<evidence type="ECO:0000313" key="3">
    <source>
        <dbReference type="EMBL" id="KAF2147019.1"/>
    </source>
</evidence>
<dbReference type="EMBL" id="ML995474">
    <property type="protein sequence ID" value="KAF2147019.1"/>
    <property type="molecule type" value="Genomic_DNA"/>
</dbReference>
<dbReference type="GeneID" id="54293770"/>
<dbReference type="PANTHER" id="PTHR10039:SF15">
    <property type="entry name" value="NACHT DOMAIN-CONTAINING PROTEIN"/>
    <property type="match status" value="1"/>
</dbReference>
<sequence>MDPLSISLAVITLIGTTHKVIRFLSNVENAPQEMSECLIEVTSAYALLNQLKNRLEGTDKSASWFDKLSALRVEGGPFDQYTTALEQLQSKLDPARSGVIHRVGKAIAWQFKKKELEGILEKLERFKSSIQFILANSHLVSSELSLSIKQDTSDIKQTTQNFENKKEREDLMKWLNKNTFDYSALQNDKIRDRKDGTGSWFLTSPEFESWKTSENCSLICPGIAGAGKTIIIAKTVHHLRESHLPNTGVAVIYFDYKMAADQKPSKLLASVALQLITTLETLPDCVNDFFKKHKGSAPSWEDYQNLIQALVPVFNDVYLMVDAFDEFFSDTEDREQFLDCIRAIQSQSRLKTMVTSRPGFVLEKDFNHSHSIEIRASDADMEAYLEQRKRSCSTCVKNDKTWPSVRNNIIKAADGMLVSQLCVSSTFAPKLHTHLYQSAHSLRSFILFSFLFGF</sequence>
<gene>
    <name evidence="3" type="ORF">K452DRAFT_217195</name>
</gene>
<dbReference type="InterPro" id="IPR056884">
    <property type="entry name" value="NPHP3-like_N"/>
</dbReference>
<dbReference type="Proteomes" id="UP000799438">
    <property type="component" value="Unassembled WGS sequence"/>
</dbReference>
<dbReference type="Gene3D" id="3.40.50.300">
    <property type="entry name" value="P-loop containing nucleotide triphosphate hydrolases"/>
    <property type="match status" value="1"/>
</dbReference>
<proteinExistence type="predicted"/>
<reference evidence="3" key="1">
    <citation type="journal article" date="2020" name="Stud. Mycol.">
        <title>101 Dothideomycetes genomes: a test case for predicting lifestyles and emergence of pathogens.</title>
        <authorList>
            <person name="Haridas S."/>
            <person name="Albert R."/>
            <person name="Binder M."/>
            <person name="Bloem J."/>
            <person name="Labutti K."/>
            <person name="Salamov A."/>
            <person name="Andreopoulos B."/>
            <person name="Baker S."/>
            <person name="Barry K."/>
            <person name="Bills G."/>
            <person name="Bluhm B."/>
            <person name="Cannon C."/>
            <person name="Castanera R."/>
            <person name="Culley D."/>
            <person name="Daum C."/>
            <person name="Ezra D."/>
            <person name="Gonzalez J."/>
            <person name="Henrissat B."/>
            <person name="Kuo A."/>
            <person name="Liang C."/>
            <person name="Lipzen A."/>
            <person name="Lutzoni F."/>
            <person name="Magnuson J."/>
            <person name="Mondo S."/>
            <person name="Nolan M."/>
            <person name="Ohm R."/>
            <person name="Pangilinan J."/>
            <person name="Park H.-J."/>
            <person name="Ramirez L."/>
            <person name="Alfaro M."/>
            <person name="Sun H."/>
            <person name="Tritt A."/>
            <person name="Yoshinaga Y."/>
            <person name="Zwiers L.-H."/>
            <person name="Turgeon B."/>
            <person name="Goodwin S."/>
            <person name="Spatafora J."/>
            <person name="Crous P."/>
            <person name="Grigoriev I."/>
        </authorList>
    </citation>
    <scope>NUCLEOTIDE SEQUENCE</scope>
    <source>
        <strain evidence="3">CBS 121167</strain>
    </source>
</reference>
<dbReference type="OrthoDB" id="195446at2759"/>
<evidence type="ECO:0000256" key="1">
    <source>
        <dbReference type="ARBA" id="ARBA00022737"/>
    </source>
</evidence>
<dbReference type="Pfam" id="PF24883">
    <property type="entry name" value="NPHP3_N"/>
    <property type="match status" value="1"/>
</dbReference>
<keyword evidence="4" id="KW-1185">Reference proteome</keyword>
<keyword evidence="1" id="KW-0677">Repeat</keyword>
<accession>A0A6A6BSE0</accession>
<protein>
    <recommendedName>
        <fullName evidence="2">Nephrocystin 3-like N-terminal domain-containing protein</fullName>
    </recommendedName>
</protein>
<feature type="domain" description="Nephrocystin 3-like N-terminal" evidence="2">
    <location>
        <begin position="196"/>
        <end position="357"/>
    </location>
</feature>
<dbReference type="RefSeq" id="XP_033402727.1">
    <property type="nucleotide sequence ID" value="XM_033536274.1"/>
</dbReference>
<dbReference type="AlphaFoldDB" id="A0A6A6BSE0"/>
<dbReference type="PANTHER" id="PTHR10039">
    <property type="entry name" value="AMELOGENIN"/>
    <property type="match status" value="1"/>
</dbReference>
<dbReference type="InterPro" id="IPR027417">
    <property type="entry name" value="P-loop_NTPase"/>
</dbReference>
<evidence type="ECO:0000259" key="2">
    <source>
        <dbReference type="Pfam" id="PF24883"/>
    </source>
</evidence>
<name>A0A6A6BSE0_9PEZI</name>
<organism evidence="3 4">
    <name type="scientific">Aplosporella prunicola CBS 121167</name>
    <dbReference type="NCBI Taxonomy" id="1176127"/>
    <lineage>
        <taxon>Eukaryota</taxon>
        <taxon>Fungi</taxon>
        <taxon>Dikarya</taxon>
        <taxon>Ascomycota</taxon>
        <taxon>Pezizomycotina</taxon>
        <taxon>Dothideomycetes</taxon>
        <taxon>Dothideomycetes incertae sedis</taxon>
        <taxon>Botryosphaeriales</taxon>
        <taxon>Aplosporellaceae</taxon>
        <taxon>Aplosporella</taxon>
    </lineage>
</organism>